<evidence type="ECO:0000259" key="1">
    <source>
        <dbReference type="PROSITE" id="PS51186"/>
    </source>
</evidence>
<organism evidence="3 5">
    <name type="scientific">Devosia psychrophila</name>
    <dbReference type="NCBI Taxonomy" id="728005"/>
    <lineage>
        <taxon>Bacteria</taxon>
        <taxon>Pseudomonadati</taxon>
        <taxon>Pseudomonadota</taxon>
        <taxon>Alphaproteobacteria</taxon>
        <taxon>Hyphomicrobiales</taxon>
        <taxon>Devosiaceae</taxon>
        <taxon>Devosia</taxon>
    </lineage>
</organism>
<dbReference type="Proteomes" id="UP000033519">
    <property type="component" value="Unassembled WGS sequence"/>
</dbReference>
<dbReference type="EMBL" id="FOMB01000007">
    <property type="protein sequence ID" value="SFC59825.1"/>
    <property type="molecule type" value="Genomic_DNA"/>
</dbReference>
<dbReference type="PROSITE" id="PS51186">
    <property type="entry name" value="GNAT"/>
    <property type="match status" value="1"/>
</dbReference>
<keyword evidence="3" id="KW-0808">Transferase</keyword>
<dbReference type="PATRIC" id="fig|728005.3.peg.4064"/>
<dbReference type="PANTHER" id="PTHR43233:SF1">
    <property type="entry name" value="FAMILY N-ACETYLTRANSFERASE, PUTATIVE (AFU_ORTHOLOGUE AFUA_6G03350)-RELATED"/>
    <property type="match status" value="1"/>
</dbReference>
<reference evidence="3 5" key="2">
    <citation type="submission" date="2016-10" db="EMBL/GenBank/DDBJ databases">
        <authorList>
            <person name="de Groot N.N."/>
        </authorList>
    </citation>
    <scope>NUCLEOTIDE SEQUENCE [LARGE SCALE GENOMIC DNA]</scope>
    <source>
        <strain evidence="3 5">CGMCC 1.10210</strain>
    </source>
</reference>
<dbReference type="InterPro" id="IPR000182">
    <property type="entry name" value="GNAT_dom"/>
</dbReference>
<dbReference type="STRING" id="728005.SAMN04488059_107126"/>
<sequence length="137" mass="14736">MSIICAQETGLTAEEYIACVGQSKLGPARPLGNTERVQAMLDNSNLVITARDETGRLIGLSRSITDWNWNCYCADMAVVEASQGQSIGKTLMDKAAEILGPGVSIIVLALPGAEGFYSKLGLTHTDAGFYRDRTHRT</sequence>
<name>A0A0F5PYY5_9HYPH</name>
<dbReference type="InterPro" id="IPR053144">
    <property type="entry name" value="Acetyltransferase_Butenolide"/>
</dbReference>
<evidence type="ECO:0000313" key="4">
    <source>
        <dbReference type="Proteomes" id="UP000033519"/>
    </source>
</evidence>
<dbReference type="SUPFAM" id="SSF55729">
    <property type="entry name" value="Acyl-CoA N-acyltransferases (Nat)"/>
    <property type="match status" value="1"/>
</dbReference>
<dbReference type="AlphaFoldDB" id="A0A0F5PYY5"/>
<evidence type="ECO:0000313" key="5">
    <source>
        <dbReference type="Proteomes" id="UP000182258"/>
    </source>
</evidence>
<reference evidence="2 4" key="1">
    <citation type="submission" date="2015-03" db="EMBL/GenBank/DDBJ databases">
        <authorList>
            <person name="Lepp D."/>
            <person name="Hassan Y.I."/>
            <person name="Li X.-Z."/>
            <person name="Zhou T."/>
        </authorList>
    </citation>
    <scope>NUCLEOTIDE SEQUENCE [LARGE SCALE GENOMIC DNA]</scope>
    <source>
        <strain evidence="2 4">Cr7-05</strain>
    </source>
</reference>
<protein>
    <submittedName>
        <fullName evidence="3">Acetyltransferase (GNAT) domain-containing protein</fullName>
    </submittedName>
</protein>
<gene>
    <name evidence="3" type="ORF">SAMN04488059_107126</name>
    <name evidence="2" type="ORF">WH91_07785</name>
</gene>
<dbReference type="Pfam" id="PF13508">
    <property type="entry name" value="Acetyltransf_7"/>
    <property type="match status" value="1"/>
</dbReference>
<dbReference type="EMBL" id="LAPV01000086">
    <property type="protein sequence ID" value="KKC33591.1"/>
    <property type="molecule type" value="Genomic_DNA"/>
</dbReference>
<evidence type="ECO:0000313" key="3">
    <source>
        <dbReference type="EMBL" id="SFC59825.1"/>
    </source>
</evidence>
<dbReference type="Gene3D" id="3.40.630.30">
    <property type="match status" value="1"/>
</dbReference>
<dbReference type="GO" id="GO:0016747">
    <property type="term" value="F:acyltransferase activity, transferring groups other than amino-acyl groups"/>
    <property type="evidence" value="ECO:0007669"/>
    <property type="project" value="InterPro"/>
</dbReference>
<feature type="domain" description="N-acetyltransferase" evidence="1">
    <location>
        <begin position="1"/>
        <end position="137"/>
    </location>
</feature>
<accession>A0A0F5PYY5</accession>
<evidence type="ECO:0000313" key="2">
    <source>
        <dbReference type="EMBL" id="KKC33591.1"/>
    </source>
</evidence>
<proteinExistence type="predicted"/>
<dbReference type="PANTHER" id="PTHR43233">
    <property type="entry name" value="FAMILY N-ACETYLTRANSFERASE, PUTATIVE (AFU_ORTHOLOGUE AFUA_6G03350)-RELATED"/>
    <property type="match status" value="1"/>
</dbReference>
<dbReference type="RefSeq" id="WP_046170425.1">
    <property type="nucleotide sequence ID" value="NZ_FOMB01000007.1"/>
</dbReference>
<dbReference type="OrthoDB" id="9775804at2"/>
<keyword evidence="4" id="KW-1185">Reference proteome</keyword>
<dbReference type="Proteomes" id="UP000182258">
    <property type="component" value="Unassembled WGS sequence"/>
</dbReference>
<dbReference type="InterPro" id="IPR016181">
    <property type="entry name" value="Acyl_CoA_acyltransferase"/>
</dbReference>